<evidence type="ECO:0000256" key="6">
    <source>
        <dbReference type="SAM" id="Phobius"/>
    </source>
</evidence>
<keyword evidence="8" id="KW-1185">Reference proteome</keyword>
<dbReference type="InterPro" id="IPR002549">
    <property type="entry name" value="AI-2E-like"/>
</dbReference>
<feature type="transmembrane region" description="Helical" evidence="6">
    <location>
        <begin position="195"/>
        <end position="221"/>
    </location>
</feature>
<organism evidence="7 8">
    <name type="scientific">Alistipes hominis</name>
    <dbReference type="NCBI Taxonomy" id="2763015"/>
    <lineage>
        <taxon>Bacteria</taxon>
        <taxon>Pseudomonadati</taxon>
        <taxon>Bacteroidota</taxon>
        <taxon>Bacteroidia</taxon>
        <taxon>Bacteroidales</taxon>
        <taxon>Rikenellaceae</taxon>
        <taxon>Alistipes</taxon>
    </lineage>
</organism>
<dbReference type="EMBL" id="JACOOK010000003">
    <property type="protein sequence ID" value="MBC5616951.1"/>
    <property type="molecule type" value="Genomic_DNA"/>
</dbReference>
<evidence type="ECO:0000313" key="7">
    <source>
        <dbReference type="EMBL" id="MBC5616951.1"/>
    </source>
</evidence>
<dbReference type="RefSeq" id="WP_055204941.1">
    <property type="nucleotide sequence ID" value="NZ_JACOOK010000003.1"/>
</dbReference>
<dbReference type="Proteomes" id="UP000636891">
    <property type="component" value="Unassembled WGS sequence"/>
</dbReference>
<proteinExistence type="inferred from homology"/>
<dbReference type="Pfam" id="PF01594">
    <property type="entry name" value="AI-2E_transport"/>
    <property type="match status" value="1"/>
</dbReference>
<feature type="transmembrane region" description="Helical" evidence="6">
    <location>
        <begin position="298"/>
        <end position="328"/>
    </location>
</feature>
<gene>
    <name evidence="7" type="ORF">H8S08_07975</name>
</gene>
<keyword evidence="3 6" id="KW-0812">Transmembrane</keyword>
<comment type="caution">
    <text evidence="7">The sequence shown here is derived from an EMBL/GenBank/DDBJ whole genome shotgun (WGS) entry which is preliminary data.</text>
</comment>
<feature type="transmembrane region" description="Helical" evidence="6">
    <location>
        <begin position="147"/>
        <end position="167"/>
    </location>
</feature>
<evidence type="ECO:0000313" key="8">
    <source>
        <dbReference type="Proteomes" id="UP000636891"/>
    </source>
</evidence>
<feature type="transmembrane region" description="Helical" evidence="6">
    <location>
        <begin position="66"/>
        <end position="88"/>
    </location>
</feature>
<evidence type="ECO:0000256" key="2">
    <source>
        <dbReference type="ARBA" id="ARBA00009773"/>
    </source>
</evidence>
<comment type="similarity">
    <text evidence="2">Belongs to the autoinducer-2 exporter (AI-2E) (TC 2.A.86) family.</text>
</comment>
<protein>
    <submittedName>
        <fullName evidence="7">AI-2E family transporter</fullName>
    </submittedName>
</protein>
<evidence type="ECO:0000256" key="1">
    <source>
        <dbReference type="ARBA" id="ARBA00004141"/>
    </source>
</evidence>
<feature type="transmembrane region" description="Helical" evidence="6">
    <location>
        <begin position="12"/>
        <end position="30"/>
    </location>
</feature>
<dbReference type="PANTHER" id="PTHR21716">
    <property type="entry name" value="TRANSMEMBRANE PROTEIN"/>
    <property type="match status" value="1"/>
</dbReference>
<keyword evidence="5 6" id="KW-0472">Membrane</keyword>
<evidence type="ECO:0000256" key="3">
    <source>
        <dbReference type="ARBA" id="ARBA00022692"/>
    </source>
</evidence>
<feature type="transmembrane region" description="Helical" evidence="6">
    <location>
        <begin position="227"/>
        <end position="249"/>
    </location>
</feature>
<keyword evidence="4 6" id="KW-1133">Transmembrane helix</keyword>
<reference evidence="7 8" key="1">
    <citation type="submission" date="2020-08" db="EMBL/GenBank/DDBJ databases">
        <title>Genome public.</title>
        <authorList>
            <person name="Liu C."/>
            <person name="Sun Q."/>
        </authorList>
    </citation>
    <scope>NUCLEOTIDE SEQUENCE [LARGE SCALE GENOMIC DNA]</scope>
    <source>
        <strain evidence="7 8">New-7</strain>
    </source>
</reference>
<accession>A0ABR7CMQ7</accession>
<sequence>MTDGTIGKNNAFFRQLLYIGILITIGLVIFTQLQFFVGSFLGAITMYVVLRTVLFRLTERWNWKPWVASLMLVLATTLLLSGLGFLIFEVIASEIPNVDTSKIVDVFNELLRRANHLLGFAIVPENIIKGSGGTITKMASMLLNTTYSFAANVFMMLVILYFMLLHARTMERSANRYLPFRGHSQQVIRSEVKSIIFSNAVGIPLVMFAQAAASFLVYWALGVNNAVFWAFVTAVCGLIPMVGTAIVTVPMGVYMIFDDSVWMGIIMIACGILIVANVDNLCRIILMKKISNTHPLIVIFGVILGIPLFGFWGIIFGPLLISAFLLLIRIYYKEYRLLPPSES</sequence>
<feature type="transmembrane region" description="Helical" evidence="6">
    <location>
        <begin position="36"/>
        <end position="54"/>
    </location>
</feature>
<comment type="subcellular location">
    <subcellularLocation>
        <location evidence="1">Membrane</location>
        <topology evidence="1">Multi-pass membrane protein</topology>
    </subcellularLocation>
</comment>
<dbReference type="PANTHER" id="PTHR21716:SF4">
    <property type="entry name" value="TRANSMEMBRANE PROTEIN 245"/>
    <property type="match status" value="1"/>
</dbReference>
<feature type="transmembrane region" description="Helical" evidence="6">
    <location>
        <begin position="261"/>
        <end position="278"/>
    </location>
</feature>
<evidence type="ECO:0000256" key="4">
    <source>
        <dbReference type="ARBA" id="ARBA00022989"/>
    </source>
</evidence>
<evidence type="ECO:0000256" key="5">
    <source>
        <dbReference type="ARBA" id="ARBA00023136"/>
    </source>
</evidence>
<name>A0ABR7CMQ7_9BACT</name>